<dbReference type="EMBL" id="VVIM01000001">
    <property type="protein sequence ID" value="KAB0805221.1"/>
    <property type="molecule type" value="Genomic_DNA"/>
</dbReference>
<evidence type="ECO:0000313" key="1">
    <source>
        <dbReference type="EMBL" id="KAB0805221.1"/>
    </source>
</evidence>
<dbReference type="AlphaFoldDB" id="A0A5N4B6H7"/>
<gene>
    <name evidence="1" type="ORF">PPYR_02191</name>
</gene>
<dbReference type="PANTHER" id="PTHR47326:SF1">
    <property type="entry name" value="HTH PSQ-TYPE DOMAIN-CONTAINING PROTEIN"/>
    <property type="match status" value="1"/>
</dbReference>
<protein>
    <recommendedName>
        <fullName evidence="3">DUF4817 domain-containing protein</fullName>
    </recommendedName>
</protein>
<dbReference type="PANTHER" id="PTHR47326">
    <property type="entry name" value="TRANSPOSABLE ELEMENT TC3 TRANSPOSASE-LIKE PROTEIN"/>
    <property type="match status" value="1"/>
</dbReference>
<keyword evidence="2" id="KW-1185">Reference proteome</keyword>
<evidence type="ECO:0000313" key="2">
    <source>
        <dbReference type="Proteomes" id="UP000327044"/>
    </source>
</evidence>
<reference evidence="1 2" key="1">
    <citation type="journal article" date="2018" name="Elife">
        <title>Firefly genomes illuminate parallel origins of bioluminescence in beetles.</title>
        <authorList>
            <person name="Fallon T.R."/>
            <person name="Lower S.E."/>
            <person name="Chang C.H."/>
            <person name="Bessho-Uehara M."/>
            <person name="Martin G.J."/>
            <person name="Bewick A.J."/>
            <person name="Behringer M."/>
            <person name="Debat H.J."/>
            <person name="Wong I."/>
            <person name="Day J.C."/>
            <person name="Suvorov A."/>
            <person name="Silva C.J."/>
            <person name="Stanger-Hall K.F."/>
            <person name="Hall D.W."/>
            <person name="Schmitz R.J."/>
            <person name="Nelson D.R."/>
            <person name="Lewis S.M."/>
            <person name="Shigenobu S."/>
            <person name="Bybee S.M."/>
            <person name="Larracuente A.M."/>
            <person name="Oba Y."/>
            <person name="Weng J.K."/>
        </authorList>
    </citation>
    <scope>NUCLEOTIDE SEQUENCE [LARGE SCALE GENOMIC DNA]</scope>
    <source>
        <strain evidence="1">1611_PpyrPB1</strain>
        <tissue evidence="1">Whole body</tissue>
    </source>
</reference>
<dbReference type="InParanoid" id="A0A5N4B6H7"/>
<sequence length="158" mass="18586">MDRNYSNFELANIHYMYGLADGNCLEARRLYGERFPDRRLPGSRVFSEVHRRLVETGSLSYAARARPVGRNVEFEEQVLQEVEENPSTSTRAVSRVTGTNHVAVWRVMKEQLLYPYHIQKVQQLHPTDYGLRVEFCHFIARRRRGNPDFHSSMYFIYG</sequence>
<accession>A0A5N4B6H7</accession>
<organism evidence="1 2">
    <name type="scientific">Photinus pyralis</name>
    <name type="common">Common eastern firefly</name>
    <name type="synonym">Lampyris pyralis</name>
    <dbReference type="NCBI Taxonomy" id="7054"/>
    <lineage>
        <taxon>Eukaryota</taxon>
        <taxon>Metazoa</taxon>
        <taxon>Ecdysozoa</taxon>
        <taxon>Arthropoda</taxon>
        <taxon>Hexapoda</taxon>
        <taxon>Insecta</taxon>
        <taxon>Pterygota</taxon>
        <taxon>Neoptera</taxon>
        <taxon>Endopterygota</taxon>
        <taxon>Coleoptera</taxon>
        <taxon>Polyphaga</taxon>
        <taxon>Elateriformia</taxon>
        <taxon>Elateroidea</taxon>
        <taxon>Lampyridae</taxon>
        <taxon>Lampyrinae</taxon>
        <taxon>Photinus</taxon>
    </lineage>
</organism>
<proteinExistence type="predicted"/>
<name>A0A5N4B6H7_PHOPY</name>
<dbReference type="Proteomes" id="UP000327044">
    <property type="component" value="Unassembled WGS sequence"/>
</dbReference>
<evidence type="ECO:0008006" key="3">
    <source>
        <dbReference type="Google" id="ProtNLM"/>
    </source>
</evidence>
<comment type="caution">
    <text evidence="1">The sequence shown here is derived from an EMBL/GenBank/DDBJ whole genome shotgun (WGS) entry which is preliminary data.</text>
</comment>